<accession>A0ACC1HF57</accession>
<dbReference type="EMBL" id="JAMZIH010005492">
    <property type="protein sequence ID" value="KAJ1675097.1"/>
    <property type="molecule type" value="Genomic_DNA"/>
</dbReference>
<keyword evidence="2" id="KW-1185">Reference proteome</keyword>
<dbReference type="Proteomes" id="UP001145114">
    <property type="component" value="Unassembled WGS sequence"/>
</dbReference>
<evidence type="ECO:0000313" key="2">
    <source>
        <dbReference type="Proteomes" id="UP001145114"/>
    </source>
</evidence>
<proteinExistence type="predicted"/>
<name>A0ACC1HF57_9FUNG</name>
<gene>
    <name evidence="1" type="primary">CUP2</name>
    <name evidence="1" type="ORF">EV182_001940</name>
</gene>
<protein>
    <submittedName>
        <fullName evidence="1">Copper-binding transcription factor</fullName>
    </submittedName>
</protein>
<feature type="non-terminal residue" evidence="1">
    <location>
        <position position="123"/>
    </location>
</feature>
<evidence type="ECO:0000313" key="1">
    <source>
        <dbReference type="EMBL" id="KAJ1675097.1"/>
    </source>
</evidence>
<comment type="caution">
    <text evidence="1">The sequence shown here is derived from an EMBL/GenBank/DDBJ whole genome shotgun (WGS) entry which is preliminary data.</text>
</comment>
<organism evidence="1 2">
    <name type="scientific">Spiromyces aspiralis</name>
    <dbReference type="NCBI Taxonomy" id="68401"/>
    <lineage>
        <taxon>Eukaryota</taxon>
        <taxon>Fungi</taxon>
        <taxon>Fungi incertae sedis</taxon>
        <taxon>Zoopagomycota</taxon>
        <taxon>Kickxellomycotina</taxon>
        <taxon>Kickxellomycetes</taxon>
        <taxon>Kickxellales</taxon>
        <taxon>Kickxellaceae</taxon>
        <taxon>Spiromyces</taxon>
    </lineage>
</organism>
<reference evidence="1" key="1">
    <citation type="submission" date="2022-06" db="EMBL/GenBank/DDBJ databases">
        <title>Phylogenomic reconstructions and comparative analyses of Kickxellomycotina fungi.</title>
        <authorList>
            <person name="Reynolds N.K."/>
            <person name="Stajich J.E."/>
            <person name="Barry K."/>
            <person name="Grigoriev I.V."/>
            <person name="Crous P."/>
            <person name="Smith M.E."/>
        </authorList>
    </citation>
    <scope>NUCLEOTIDE SEQUENCE</scope>
    <source>
        <strain evidence="1">RSA 2271</strain>
    </source>
</reference>
<sequence length="123" mass="13865">MVIIDGKKYACQSCIRGHRASSCKHADRELIPVRPKGRPATQCPKCRNLRKTKHSHVKCNCKDLQPADTAETTATVTIDTLLNPCKCSEHDFCQCCKPYFNEYLFKIYDKDDVSNAASNIAQN</sequence>